<comment type="caution">
    <text evidence="1">The sequence shown here is derived from an EMBL/GenBank/DDBJ whole genome shotgun (WGS) entry which is preliminary data.</text>
</comment>
<dbReference type="Proteomes" id="UP000053279">
    <property type="component" value="Unassembled WGS sequence"/>
</dbReference>
<reference evidence="1 2" key="1">
    <citation type="submission" date="2013-02" db="EMBL/GenBank/DDBJ databases">
        <title>Insights into archaeal evolution and symbiosis from the genomes of a Nanoarchaeon and its crenarchaeal host from Yellowstone National Park.</title>
        <authorList>
            <person name="Podar M."/>
            <person name="Makarova K.S."/>
            <person name="Graham D.E."/>
            <person name="Wolf Y.I."/>
            <person name="Koonin E.V."/>
            <person name="Reysenbach A.-L."/>
        </authorList>
    </citation>
    <scope>NUCLEOTIDE SEQUENCE [LARGE SCALE GENOMIC DNA]</scope>
</reference>
<keyword evidence="2" id="KW-1185">Reference proteome</keyword>
<dbReference type="AlphaFoldDB" id="R1E463"/>
<accession>R1E463</accession>
<proteinExistence type="predicted"/>
<name>R1E463_NANST</name>
<evidence type="ECO:0000313" key="2">
    <source>
        <dbReference type="Proteomes" id="UP000053279"/>
    </source>
</evidence>
<dbReference type="EMBL" id="APJZ01000007">
    <property type="protein sequence ID" value="EOD42187.1"/>
    <property type="molecule type" value="Genomic_DNA"/>
</dbReference>
<protein>
    <submittedName>
        <fullName evidence="1">Uncharacterized protein</fullName>
    </submittedName>
</protein>
<gene>
    <name evidence="1" type="ORF">Nst1_604</name>
</gene>
<organism evidence="1 2">
    <name type="scientific">Nanobsidianus stetteri</name>
    <dbReference type="NCBI Taxonomy" id="1294122"/>
    <lineage>
        <taxon>Archaea</taxon>
        <taxon>Nanobdellota</taxon>
        <taxon>Candidatus Nanoarchaeia</taxon>
        <taxon>Nanoarchaeales</taxon>
        <taxon>Nanopusillaceae</taxon>
        <taxon>Candidatus Nanobsidianus</taxon>
    </lineage>
</organism>
<sequence>MKCNDKYYIFNIIEWKENGYYKKIIYLVDLKEEELYKIEAICKEIEKSPSKFFDKLFNKFDNRDKYKDKIDYDFPFLSLLRKNKSNYEYIIIININSNEIYKPNIYKFLLERISMEMSSYLSKNSYITTIIKIYKNGKFLRDFLIFYNDRINKYEILENIDGKIISEHMEYNIRELFEEIFERIKNVSRSKISIYL</sequence>
<evidence type="ECO:0000313" key="1">
    <source>
        <dbReference type="EMBL" id="EOD42187.1"/>
    </source>
</evidence>